<feature type="signal peptide" evidence="1">
    <location>
        <begin position="1"/>
        <end position="25"/>
    </location>
</feature>
<feature type="chain" id="PRO_5004342219" evidence="1">
    <location>
        <begin position="26"/>
        <end position="92"/>
    </location>
</feature>
<proteinExistence type="predicted"/>
<dbReference type="EMBL" id="KB870805">
    <property type="protein sequence ID" value="EOA38704.1"/>
    <property type="molecule type" value="Genomic_DNA"/>
</dbReference>
<keyword evidence="3" id="KW-1185">Reference proteome</keyword>
<dbReference type="Proteomes" id="UP000029121">
    <property type="component" value="Unassembled WGS sequence"/>
</dbReference>
<evidence type="ECO:0000313" key="2">
    <source>
        <dbReference type="EMBL" id="EOA38704.1"/>
    </source>
</evidence>
<keyword evidence="1" id="KW-0732">Signal</keyword>
<dbReference type="AlphaFoldDB" id="R0I8L6"/>
<reference evidence="3" key="1">
    <citation type="journal article" date="2013" name="Nat. Genet.">
        <title>The Capsella rubella genome and the genomic consequences of rapid mating system evolution.</title>
        <authorList>
            <person name="Slotte T."/>
            <person name="Hazzouri K.M."/>
            <person name="Agren J.A."/>
            <person name="Koenig D."/>
            <person name="Maumus F."/>
            <person name="Guo Y.L."/>
            <person name="Steige K."/>
            <person name="Platts A.E."/>
            <person name="Escobar J.S."/>
            <person name="Newman L.K."/>
            <person name="Wang W."/>
            <person name="Mandakova T."/>
            <person name="Vello E."/>
            <person name="Smith L.M."/>
            <person name="Henz S.R."/>
            <person name="Steffen J."/>
            <person name="Takuno S."/>
            <person name="Brandvain Y."/>
            <person name="Coop G."/>
            <person name="Andolfatto P."/>
            <person name="Hu T.T."/>
            <person name="Blanchette M."/>
            <person name="Clark R.M."/>
            <person name="Quesneville H."/>
            <person name="Nordborg M."/>
            <person name="Gaut B.S."/>
            <person name="Lysak M.A."/>
            <person name="Jenkins J."/>
            <person name="Grimwood J."/>
            <person name="Chapman J."/>
            <person name="Prochnik S."/>
            <person name="Shu S."/>
            <person name="Rokhsar D."/>
            <person name="Schmutz J."/>
            <person name="Weigel D."/>
            <person name="Wright S.I."/>
        </authorList>
    </citation>
    <scope>NUCLEOTIDE SEQUENCE [LARGE SCALE GENOMIC DNA]</scope>
    <source>
        <strain evidence="3">cv. Monte Gargano</strain>
    </source>
</reference>
<evidence type="ECO:0000256" key="1">
    <source>
        <dbReference type="SAM" id="SignalP"/>
    </source>
</evidence>
<accession>R0I8L6</accession>
<sequence length="92" mass="10585">MRSYKHFCMLLLLLPLLVFPHEVHGAQMGIRKLKETNHVDRPVTVEPTRFPFTKFPFIKPRTPTLPPHREPLCSKVDYCSPPQSPKLLGSGH</sequence>
<organism evidence="2 3">
    <name type="scientific">Capsella rubella</name>
    <dbReference type="NCBI Taxonomy" id="81985"/>
    <lineage>
        <taxon>Eukaryota</taxon>
        <taxon>Viridiplantae</taxon>
        <taxon>Streptophyta</taxon>
        <taxon>Embryophyta</taxon>
        <taxon>Tracheophyta</taxon>
        <taxon>Spermatophyta</taxon>
        <taxon>Magnoliopsida</taxon>
        <taxon>eudicotyledons</taxon>
        <taxon>Gunneridae</taxon>
        <taxon>Pentapetalae</taxon>
        <taxon>rosids</taxon>
        <taxon>malvids</taxon>
        <taxon>Brassicales</taxon>
        <taxon>Brassicaceae</taxon>
        <taxon>Camelineae</taxon>
        <taxon>Capsella</taxon>
    </lineage>
</organism>
<gene>
    <name evidence="2" type="ORF">CARUB_v10010755mg</name>
</gene>
<protein>
    <submittedName>
        <fullName evidence="2">Uncharacterized protein</fullName>
    </submittedName>
</protein>
<evidence type="ECO:0000313" key="3">
    <source>
        <dbReference type="Proteomes" id="UP000029121"/>
    </source>
</evidence>
<name>R0I8L6_9BRAS</name>